<dbReference type="PANTHER" id="PTHR24221:SF653">
    <property type="entry name" value="TRANSPORT ATP-BINDING PROTEIN CYDC"/>
    <property type="match status" value="1"/>
</dbReference>
<dbReference type="Gene3D" id="1.20.1560.10">
    <property type="entry name" value="ABC transporter type 1, transmembrane domain"/>
    <property type="match status" value="1"/>
</dbReference>
<reference evidence="11" key="1">
    <citation type="journal article" date="2019" name="Int. J. Syst. Evol. Microbiol.">
        <title>The Global Catalogue of Microorganisms (GCM) 10K type strain sequencing project: providing services to taxonomists for standard genome sequencing and annotation.</title>
        <authorList>
            <consortium name="The Broad Institute Genomics Platform"/>
            <consortium name="The Broad Institute Genome Sequencing Center for Infectious Disease"/>
            <person name="Wu L."/>
            <person name="Ma J."/>
        </authorList>
    </citation>
    <scope>NUCLEOTIDE SEQUENCE [LARGE SCALE GENOMIC DNA]</scope>
    <source>
        <strain evidence="11">JCM 12165</strain>
    </source>
</reference>
<accession>A0ABV9NWZ7</accession>
<evidence type="ECO:0000259" key="8">
    <source>
        <dbReference type="PROSITE" id="PS50893"/>
    </source>
</evidence>
<comment type="subcellular location">
    <subcellularLocation>
        <location evidence="1">Cell membrane</location>
        <topology evidence="1">Multi-pass membrane protein</topology>
    </subcellularLocation>
</comment>
<gene>
    <name evidence="10" type="primary">cydC</name>
    <name evidence="10" type="ORF">ACFO4L_08620</name>
</gene>
<evidence type="ECO:0000256" key="1">
    <source>
        <dbReference type="ARBA" id="ARBA00004651"/>
    </source>
</evidence>
<dbReference type="InterPro" id="IPR011527">
    <property type="entry name" value="ABC1_TM_dom"/>
</dbReference>
<evidence type="ECO:0000256" key="6">
    <source>
        <dbReference type="ARBA" id="ARBA00023136"/>
    </source>
</evidence>
<sequence>MKLIRSFVLREKRDVFLSVLFGFLAGMGAVALFANSGYLISRAAIEPPLYVLTVTIALLKLFSFTRGLSRYGERLYSHRATFTMLSSVRTHFFRQLAPLAPRITHRFQSGDLLSRIVGDVESLQNYFLRVFYPPVVMAAVFTATVAFTVFFSPAAAALLVGGVLLAGWILPTVYRKRQQRASAGIRAARGKLSTDAAEFFYGYQDLKLFQKLDAKEAELLEAAGSYVAKQRQAAGSRLAGLTWNQSTAFLISWLILVTGVVMTANGTLDGVYLAMLMMISLTVFENAVPMAQYPSYAEESRQAAGRLNEAIEEEQQDQPERSAAALQQADVPIVFDSVSFTYPNETRSVLKDVSFELPNGSRTAVVGASGSGKSTLAQLMLGIYLPDKGTVRYGEASTSSLDETTIWPHVNAQLQEQHFFAGTVRDNLFSNGADETELQQVLERVRLGYLSLDTVLQERAANLSGGERRRLGTARLLLREKPVWILDEPAASVDAATAAEVGMEVERASAGSTLFVISHDLNGLEAMDQILVMEEGRLVESGSYQELMHQRGVFYQMKQVEADVVA</sequence>
<keyword evidence="2 7" id="KW-0812">Transmembrane</keyword>
<dbReference type="InterPro" id="IPR014223">
    <property type="entry name" value="ABC_CydC/D"/>
</dbReference>
<evidence type="ECO:0000256" key="5">
    <source>
        <dbReference type="ARBA" id="ARBA00022989"/>
    </source>
</evidence>
<dbReference type="InterPro" id="IPR003593">
    <property type="entry name" value="AAA+_ATPase"/>
</dbReference>
<protein>
    <submittedName>
        <fullName evidence="10">Thiol reductant ABC exporter subunit CydC</fullName>
    </submittedName>
</protein>
<keyword evidence="3" id="KW-0547">Nucleotide-binding</keyword>
<keyword evidence="4" id="KW-0067">ATP-binding</keyword>
<evidence type="ECO:0000256" key="2">
    <source>
        <dbReference type="ARBA" id="ARBA00022692"/>
    </source>
</evidence>
<dbReference type="PANTHER" id="PTHR24221">
    <property type="entry name" value="ATP-BINDING CASSETTE SUB-FAMILY B"/>
    <property type="match status" value="1"/>
</dbReference>
<dbReference type="SMART" id="SM00382">
    <property type="entry name" value="AAA"/>
    <property type="match status" value="1"/>
</dbReference>
<evidence type="ECO:0000256" key="3">
    <source>
        <dbReference type="ARBA" id="ARBA00022741"/>
    </source>
</evidence>
<dbReference type="Pfam" id="PF00664">
    <property type="entry name" value="ABC_membrane"/>
    <property type="match status" value="1"/>
</dbReference>
<dbReference type="CDD" id="cd18585">
    <property type="entry name" value="ABC_6TM_CydC"/>
    <property type="match status" value="1"/>
</dbReference>
<evidence type="ECO:0000259" key="9">
    <source>
        <dbReference type="PROSITE" id="PS50929"/>
    </source>
</evidence>
<keyword evidence="5 7" id="KW-1133">Transmembrane helix</keyword>
<organism evidence="10 11">
    <name type="scientific">Bacillus daqingensis</name>
    <dbReference type="NCBI Taxonomy" id="872396"/>
    <lineage>
        <taxon>Bacteria</taxon>
        <taxon>Bacillati</taxon>
        <taxon>Bacillota</taxon>
        <taxon>Bacilli</taxon>
        <taxon>Bacillales</taxon>
        <taxon>Bacillaceae</taxon>
        <taxon>Bacillus</taxon>
    </lineage>
</organism>
<dbReference type="RefSeq" id="WP_377909278.1">
    <property type="nucleotide sequence ID" value="NZ_JBHSGK010000007.1"/>
</dbReference>
<feature type="transmembrane region" description="Helical" evidence="7">
    <location>
        <begin position="130"/>
        <end position="150"/>
    </location>
</feature>
<dbReference type="InterPro" id="IPR003439">
    <property type="entry name" value="ABC_transporter-like_ATP-bd"/>
</dbReference>
<dbReference type="InterPro" id="IPR039421">
    <property type="entry name" value="Type_1_exporter"/>
</dbReference>
<feature type="transmembrane region" description="Helical" evidence="7">
    <location>
        <begin position="156"/>
        <end position="174"/>
    </location>
</feature>
<dbReference type="EMBL" id="JBHSGK010000007">
    <property type="protein sequence ID" value="MFC4736642.1"/>
    <property type="molecule type" value="Genomic_DNA"/>
</dbReference>
<evidence type="ECO:0000256" key="4">
    <source>
        <dbReference type="ARBA" id="ARBA00022840"/>
    </source>
</evidence>
<dbReference type="InterPro" id="IPR036640">
    <property type="entry name" value="ABC1_TM_sf"/>
</dbReference>
<dbReference type="NCBIfam" id="TIGR02868">
    <property type="entry name" value="CydC"/>
    <property type="match status" value="1"/>
</dbReference>
<evidence type="ECO:0000256" key="7">
    <source>
        <dbReference type="SAM" id="Phobius"/>
    </source>
</evidence>
<keyword evidence="6 7" id="KW-0472">Membrane</keyword>
<dbReference type="PROSITE" id="PS50929">
    <property type="entry name" value="ABC_TM1F"/>
    <property type="match status" value="1"/>
</dbReference>
<dbReference type="Gene3D" id="3.40.50.300">
    <property type="entry name" value="P-loop containing nucleotide triphosphate hydrolases"/>
    <property type="match status" value="1"/>
</dbReference>
<feature type="domain" description="ABC transporter" evidence="8">
    <location>
        <begin position="333"/>
        <end position="560"/>
    </location>
</feature>
<dbReference type="InterPro" id="IPR027417">
    <property type="entry name" value="P-loop_NTPase"/>
</dbReference>
<name>A0ABV9NWZ7_9BACI</name>
<feature type="domain" description="ABC transmembrane type-1" evidence="9">
    <location>
        <begin position="16"/>
        <end position="285"/>
    </location>
</feature>
<evidence type="ECO:0000313" key="11">
    <source>
        <dbReference type="Proteomes" id="UP001595896"/>
    </source>
</evidence>
<keyword evidence="11" id="KW-1185">Reference proteome</keyword>
<dbReference type="SUPFAM" id="SSF52540">
    <property type="entry name" value="P-loop containing nucleoside triphosphate hydrolases"/>
    <property type="match status" value="1"/>
</dbReference>
<dbReference type="Pfam" id="PF00005">
    <property type="entry name" value="ABC_tran"/>
    <property type="match status" value="1"/>
</dbReference>
<feature type="transmembrane region" description="Helical" evidence="7">
    <location>
        <begin position="247"/>
        <end position="264"/>
    </location>
</feature>
<comment type="caution">
    <text evidence="10">The sequence shown here is derived from an EMBL/GenBank/DDBJ whole genome shotgun (WGS) entry which is preliminary data.</text>
</comment>
<dbReference type="PROSITE" id="PS50893">
    <property type="entry name" value="ABC_TRANSPORTER_2"/>
    <property type="match status" value="1"/>
</dbReference>
<dbReference type="Proteomes" id="UP001595896">
    <property type="component" value="Unassembled WGS sequence"/>
</dbReference>
<dbReference type="SUPFAM" id="SSF90123">
    <property type="entry name" value="ABC transporter transmembrane region"/>
    <property type="match status" value="1"/>
</dbReference>
<proteinExistence type="predicted"/>
<feature type="transmembrane region" description="Helical" evidence="7">
    <location>
        <begin position="49"/>
        <end position="69"/>
    </location>
</feature>
<evidence type="ECO:0000313" key="10">
    <source>
        <dbReference type="EMBL" id="MFC4736642.1"/>
    </source>
</evidence>